<organism evidence="1 2">
    <name type="scientific">Candidatus Yanofskybacteria bacterium CG10_big_fil_rev_8_21_14_0_10_36_16</name>
    <dbReference type="NCBI Taxonomy" id="1975096"/>
    <lineage>
        <taxon>Bacteria</taxon>
        <taxon>Candidatus Yanofskyibacteriota</taxon>
    </lineage>
</organism>
<dbReference type="InterPro" id="IPR027417">
    <property type="entry name" value="P-loop_NTPase"/>
</dbReference>
<dbReference type="EMBL" id="PCXQ01000003">
    <property type="protein sequence ID" value="PJE51280.1"/>
    <property type="molecule type" value="Genomic_DNA"/>
</dbReference>
<sequence>MRLIIATGISGSGRKEYLAKWEEYCRIRGKRVKVYHVGELMFKLAKDMGLNFNPVNILNGDQDILHILRTSVLNRIEAEISNKDKYDAVIICVHGFFYWGSVYIRGFDRFLNKFDADTFVTFIEDFRVVKNNLNKREQWRNEKLSDKDILLWQNVEVEITTSIAQFADKPYFVVPASSKEGMFYKLVFHPEVEPVYIAMPISHLREPEQRIGINRFITKLEKYFTVFNPLSVEVVGAVFFDAENRSSLVDDFIVERHVVYRDQNWFVRQAKKVIVYWPKSELPEVINKHKWLSKLWPKAIASPGVDHETHEAFSKTKDVWVVFNGKEASPFVVSYSTRGLFYSEDEFFNFLDKKYPDRK</sequence>
<accession>A0A2J0Q806</accession>
<comment type="caution">
    <text evidence="1">The sequence shown here is derived from an EMBL/GenBank/DDBJ whole genome shotgun (WGS) entry which is preliminary data.</text>
</comment>
<proteinExistence type="predicted"/>
<gene>
    <name evidence="1" type="ORF">COV29_00795</name>
</gene>
<reference evidence="1 2" key="1">
    <citation type="submission" date="2017-09" db="EMBL/GenBank/DDBJ databases">
        <title>Depth-based differentiation of microbial function through sediment-hosted aquifers and enrichment of novel symbionts in the deep terrestrial subsurface.</title>
        <authorList>
            <person name="Probst A.J."/>
            <person name="Ladd B."/>
            <person name="Jarett J.K."/>
            <person name="Geller-Mcgrath D.E."/>
            <person name="Sieber C.M."/>
            <person name="Emerson J.B."/>
            <person name="Anantharaman K."/>
            <person name="Thomas B.C."/>
            <person name="Malmstrom R."/>
            <person name="Stieglmeier M."/>
            <person name="Klingl A."/>
            <person name="Woyke T."/>
            <person name="Ryan C.M."/>
            <person name="Banfield J.F."/>
        </authorList>
    </citation>
    <scope>NUCLEOTIDE SEQUENCE [LARGE SCALE GENOMIC DNA]</scope>
    <source>
        <strain evidence="1">CG10_big_fil_rev_8_21_14_0_10_36_16</strain>
    </source>
</reference>
<evidence type="ECO:0000313" key="2">
    <source>
        <dbReference type="Proteomes" id="UP000228496"/>
    </source>
</evidence>
<evidence type="ECO:0008006" key="3">
    <source>
        <dbReference type="Google" id="ProtNLM"/>
    </source>
</evidence>
<dbReference type="AlphaFoldDB" id="A0A2J0Q806"/>
<protein>
    <recommendedName>
        <fullName evidence="3">AAA family ATPase</fullName>
    </recommendedName>
</protein>
<evidence type="ECO:0000313" key="1">
    <source>
        <dbReference type="EMBL" id="PJE51280.1"/>
    </source>
</evidence>
<dbReference type="Gene3D" id="3.40.50.300">
    <property type="entry name" value="P-loop containing nucleotide triphosphate hydrolases"/>
    <property type="match status" value="1"/>
</dbReference>
<dbReference type="Proteomes" id="UP000228496">
    <property type="component" value="Unassembled WGS sequence"/>
</dbReference>
<name>A0A2J0Q806_9BACT</name>